<dbReference type="EMBL" id="KE344740">
    <property type="protein sequence ID" value="EXB77060.1"/>
    <property type="molecule type" value="Genomic_DNA"/>
</dbReference>
<reference evidence="2" key="2">
    <citation type="submission" date="2013-06" db="EMBL/GenBank/DDBJ databases">
        <title>Draft Genome Sequence of a Mulberry Tree, Morus notabilis C.K. Schn.</title>
        <authorList>
            <person name="He N."/>
            <person name="Zhao S."/>
        </authorList>
    </citation>
    <scope>NUCLEOTIDE SEQUENCE</scope>
</reference>
<dbReference type="eggNOG" id="ENOG502QXI0">
    <property type="taxonomic scope" value="Eukaryota"/>
</dbReference>
<dbReference type="OrthoDB" id="1897643at2759"/>
<sequence length="432" mass="47769">MATLLSSTVFSVKGTSQIHDSRRSNIRATINIPKTPVALPKLPSKSFADNLENITSRAEQIIDRSYTRRTISPNLSNEKAIIEKMYAIMEAVADRVEMHNNIGAQRDNWNTLLLTSVNSITLTAATMTGISAAATAVSGSSAEALKLGATILYLAATGLLAVMNKIQPSQLAEEQRNASRLFKQLLREIETKLSLGNVTSSDVNEAMERVLALDKAYPLPLLGAMLEKFPKKVEPAVWWPRKVHQKRVVKKTMTSSTNGWSEKLEEEMREICGVIERKDLEDYLRLSKKALNLNKVLAISGPVLTGLAALGTAFSHHGTVPLVAGVVGGALASVVNSFEHGGQVGMVFEMYRSNAGFFRLVEETIESNLNERDFERRENGEVFETKVALQLGRSLSELRNLADNSRNSRSRRFNGVDHHDREIEEEFASKLF</sequence>
<reference evidence="3" key="1">
    <citation type="submission" date="2013-01" db="EMBL/GenBank/DDBJ databases">
        <title>Draft Genome Sequence of a Mulberry Tree, Morus notabilis C.K. Schneid.</title>
        <authorList>
            <person name="He N."/>
            <person name="Zhao S."/>
        </authorList>
    </citation>
    <scope>NUCLEOTIDE SEQUENCE</scope>
</reference>
<keyword evidence="3" id="KW-1185">Reference proteome</keyword>
<dbReference type="KEGG" id="mnt:21397336"/>
<evidence type="ECO:0000313" key="1">
    <source>
        <dbReference type="EMBL" id="EXB77059.1"/>
    </source>
</evidence>
<dbReference type="PANTHER" id="PTHR33358">
    <property type="entry name" value="F-BOX PROTEIN WITH A DOMAIN PROTEIN"/>
    <property type="match status" value="1"/>
</dbReference>
<organism evidence="2 3">
    <name type="scientific">Morus notabilis</name>
    <dbReference type="NCBI Taxonomy" id="981085"/>
    <lineage>
        <taxon>Eukaryota</taxon>
        <taxon>Viridiplantae</taxon>
        <taxon>Streptophyta</taxon>
        <taxon>Embryophyta</taxon>
        <taxon>Tracheophyta</taxon>
        <taxon>Spermatophyta</taxon>
        <taxon>Magnoliopsida</taxon>
        <taxon>eudicotyledons</taxon>
        <taxon>Gunneridae</taxon>
        <taxon>Pentapetalae</taxon>
        <taxon>rosids</taxon>
        <taxon>fabids</taxon>
        <taxon>Rosales</taxon>
        <taxon>Moraceae</taxon>
        <taxon>Moreae</taxon>
        <taxon>Morus</taxon>
    </lineage>
</organism>
<dbReference type="AlphaFoldDB" id="W9R9F4"/>
<protein>
    <recommendedName>
        <fullName evidence="4">F-box protein</fullName>
    </recommendedName>
</protein>
<dbReference type="EMBL" id="KE344740">
    <property type="protein sequence ID" value="EXB77059.1"/>
    <property type="molecule type" value="Genomic_DNA"/>
</dbReference>
<dbReference type="KEGG" id="mnt:21397335"/>
<dbReference type="InterPro" id="IPR027949">
    <property type="entry name" value="Chloroplast_duf"/>
</dbReference>
<accession>W9R9F4</accession>
<evidence type="ECO:0000313" key="3">
    <source>
        <dbReference type="Proteomes" id="UP000030645"/>
    </source>
</evidence>
<dbReference type="Proteomes" id="UP000030645">
    <property type="component" value="Unassembled WGS sequence"/>
</dbReference>
<dbReference type="PANTHER" id="PTHR33358:SF12">
    <property type="entry name" value="F-BOX PROTEIN WITH A DOMAIN PROTEIN"/>
    <property type="match status" value="1"/>
</dbReference>
<dbReference type="Pfam" id="PF14476">
    <property type="entry name" value="Chloroplast_duf"/>
    <property type="match status" value="1"/>
</dbReference>
<dbReference type="STRING" id="981085.W9R9F4"/>
<evidence type="ECO:0000313" key="2">
    <source>
        <dbReference type="EMBL" id="EXB77060.1"/>
    </source>
</evidence>
<name>W9R9F4_9ROSA</name>
<proteinExistence type="predicted"/>
<evidence type="ECO:0008006" key="4">
    <source>
        <dbReference type="Google" id="ProtNLM"/>
    </source>
</evidence>
<gene>
    <name evidence="1" type="ORF">L484_014186</name>
    <name evidence="2" type="ORF">L484_014187</name>
</gene>